<dbReference type="Proteomes" id="UP000479043">
    <property type="component" value="Unassembled WGS sequence"/>
</dbReference>
<evidence type="ECO:0000256" key="1">
    <source>
        <dbReference type="ARBA" id="ARBA00004429"/>
    </source>
</evidence>
<feature type="domain" description="Tripartite ATP-independent periplasmic transporters DctQ component" evidence="10">
    <location>
        <begin position="30"/>
        <end position="161"/>
    </location>
</feature>
<keyword evidence="7 9" id="KW-0472">Membrane</keyword>
<dbReference type="InterPro" id="IPR055348">
    <property type="entry name" value="DctQ"/>
</dbReference>
<feature type="transmembrane region" description="Helical" evidence="9">
    <location>
        <begin position="18"/>
        <end position="39"/>
    </location>
</feature>
<comment type="subcellular location">
    <subcellularLocation>
        <location evidence="1 9">Cell inner membrane</location>
        <topology evidence="1 9">Multi-pass membrane protein</topology>
    </subcellularLocation>
</comment>
<comment type="function">
    <text evidence="9">Part of the tripartite ATP-independent periplasmic (TRAP) transport system.</text>
</comment>
<keyword evidence="3" id="KW-1003">Cell membrane</keyword>
<dbReference type="PANTHER" id="PTHR35011">
    <property type="entry name" value="2,3-DIKETO-L-GULONATE TRAP TRANSPORTER SMALL PERMEASE PROTEIN YIAM"/>
    <property type="match status" value="1"/>
</dbReference>
<evidence type="ECO:0000256" key="5">
    <source>
        <dbReference type="ARBA" id="ARBA00022692"/>
    </source>
</evidence>
<dbReference type="EMBL" id="WWEN01000006">
    <property type="protein sequence ID" value="MYM56405.1"/>
    <property type="molecule type" value="Genomic_DNA"/>
</dbReference>
<comment type="similarity">
    <text evidence="8 9">Belongs to the TRAP transporter small permease family.</text>
</comment>
<accession>A0A6L8LKL7</accession>
<proteinExistence type="inferred from homology"/>
<comment type="subunit">
    <text evidence="9">The complex comprises the extracytoplasmic solute receptor protein and the two transmembrane proteins.</text>
</comment>
<keyword evidence="4 9" id="KW-0997">Cell inner membrane</keyword>
<dbReference type="InterPro" id="IPR007387">
    <property type="entry name" value="TRAP_DctQ"/>
</dbReference>
<evidence type="ECO:0000256" key="8">
    <source>
        <dbReference type="ARBA" id="ARBA00038436"/>
    </source>
</evidence>
<protein>
    <recommendedName>
        <fullName evidence="9">TRAP transporter small permease protein</fullName>
    </recommendedName>
</protein>
<feature type="transmembrane region" description="Helical" evidence="9">
    <location>
        <begin position="92"/>
        <end position="114"/>
    </location>
</feature>
<dbReference type="AlphaFoldDB" id="A0A6L8LKL7"/>
<dbReference type="RefSeq" id="WP_160974321.1">
    <property type="nucleotide sequence ID" value="NZ_WWEN01000006.1"/>
</dbReference>
<evidence type="ECO:0000313" key="11">
    <source>
        <dbReference type="EMBL" id="MYM56405.1"/>
    </source>
</evidence>
<evidence type="ECO:0000256" key="2">
    <source>
        <dbReference type="ARBA" id="ARBA00022448"/>
    </source>
</evidence>
<evidence type="ECO:0000256" key="6">
    <source>
        <dbReference type="ARBA" id="ARBA00022989"/>
    </source>
</evidence>
<keyword evidence="2 9" id="KW-0813">Transport</keyword>
<dbReference type="PANTHER" id="PTHR35011:SF10">
    <property type="entry name" value="TRAP TRANSPORTER SMALL PERMEASE PROTEIN"/>
    <property type="match status" value="1"/>
</dbReference>
<keyword evidence="12" id="KW-1185">Reference proteome</keyword>
<comment type="caution">
    <text evidence="9">Lacks conserved residue(s) required for the propagation of feature annotation.</text>
</comment>
<evidence type="ECO:0000256" key="9">
    <source>
        <dbReference type="RuleBase" id="RU369079"/>
    </source>
</evidence>
<comment type="caution">
    <text evidence="11">The sequence shown here is derived from an EMBL/GenBank/DDBJ whole genome shotgun (WGS) entry which is preliminary data.</text>
</comment>
<organism evidence="11 12">
    <name type="scientific">Thalassovita mangrovi</name>
    <dbReference type="NCBI Taxonomy" id="2692236"/>
    <lineage>
        <taxon>Bacteria</taxon>
        <taxon>Pseudomonadati</taxon>
        <taxon>Pseudomonadota</taxon>
        <taxon>Alphaproteobacteria</taxon>
        <taxon>Rhodobacterales</taxon>
        <taxon>Roseobacteraceae</taxon>
        <taxon>Thalassovita</taxon>
    </lineage>
</organism>
<keyword evidence="5 9" id="KW-0812">Transmembrane</keyword>
<gene>
    <name evidence="11" type="ORF">GR167_13885</name>
</gene>
<dbReference type="GO" id="GO:0015740">
    <property type="term" value="P:C4-dicarboxylate transport"/>
    <property type="evidence" value="ECO:0007669"/>
    <property type="project" value="TreeGrafter"/>
</dbReference>
<dbReference type="Pfam" id="PF04290">
    <property type="entry name" value="DctQ"/>
    <property type="match status" value="1"/>
</dbReference>
<dbReference type="GO" id="GO:0005886">
    <property type="term" value="C:plasma membrane"/>
    <property type="evidence" value="ECO:0007669"/>
    <property type="project" value="UniProtKB-SubCell"/>
</dbReference>
<name>A0A6L8LKL7_9RHOB</name>
<reference evidence="11 12" key="1">
    <citation type="submission" date="2020-01" db="EMBL/GenBank/DDBJ databases">
        <authorList>
            <person name="Chen S."/>
        </authorList>
    </citation>
    <scope>NUCLEOTIDE SEQUENCE [LARGE SCALE GENOMIC DNA]</scope>
    <source>
        <strain evidence="11 12">GS-10</strain>
    </source>
</reference>
<evidence type="ECO:0000256" key="3">
    <source>
        <dbReference type="ARBA" id="ARBA00022475"/>
    </source>
</evidence>
<dbReference type="GO" id="GO:0022857">
    <property type="term" value="F:transmembrane transporter activity"/>
    <property type="evidence" value="ECO:0007669"/>
    <property type="project" value="UniProtKB-UniRule"/>
</dbReference>
<evidence type="ECO:0000259" key="10">
    <source>
        <dbReference type="Pfam" id="PF04290"/>
    </source>
</evidence>
<evidence type="ECO:0000313" key="12">
    <source>
        <dbReference type="Proteomes" id="UP000479043"/>
    </source>
</evidence>
<sequence length="186" mass="20060">MQAFIDSCDNALGAVEKFAAIIAGILILALMSLVCIEVVGRGVFNHPVRGSIDIVEQLMVALVTLGVSYCQSHFGNVRMTLLSDRCRGRAKWLNEVFALAIGLFVVAILTKGSWLNLMRSWNNGGDTPEIGIPLWPGIALVTGALGLLGLRLLLQLTEALRLLARPTDGSTIFGHPMDAIETTPYE</sequence>
<keyword evidence="6 9" id="KW-1133">Transmembrane helix</keyword>
<evidence type="ECO:0000256" key="4">
    <source>
        <dbReference type="ARBA" id="ARBA00022519"/>
    </source>
</evidence>
<feature type="transmembrane region" description="Helical" evidence="9">
    <location>
        <begin position="134"/>
        <end position="154"/>
    </location>
</feature>
<evidence type="ECO:0000256" key="7">
    <source>
        <dbReference type="ARBA" id="ARBA00023136"/>
    </source>
</evidence>